<gene>
    <name evidence="1" type="ORF">T4D_7081</name>
</gene>
<organism evidence="1 2">
    <name type="scientific">Trichinella pseudospiralis</name>
    <name type="common">Parasitic roundworm</name>
    <dbReference type="NCBI Taxonomy" id="6337"/>
    <lineage>
        <taxon>Eukaryota</taxon>
        <taxon>Metazoa</taxon>
        <taxon>Ecdysozoa</taxon>
        <taxon>Nematoda</taxon>
        <taxon>Enoplea</taxon>
        <taxon>Dorylaimia</taxon>
        <taxon>Trichinellida</taxon>
        <taxon>Trichinellidae</taxon>
        <taxon>Trichinella</taxon>
    </lineage>
</organism>
<reference evidence="1 2" key="1">
    <citation type="submission" date="2015-01" db="EMBL/GenBank/DDBJ databases">
        <title>Evolution of Trichinella species and genotypes.</title>
        <authorList>
            <person name="Korhonen P.K."/>
            <person name="Edoardo P."/>
            <person name="Giuseppe L.R."/>
            <person name="Gasser R.B."/>
        </authorList>
    </citation>
    <scope>NUCLEOTIDE SEQUENCE [LARGE SCALE GENOMIC DNA]</scope>
    <source>
        <strain evidence="1">ISS470</strain>
    </source>
</reference>
<dbReference type="AlphaFoldDB" id="A0A0V1FLS6"/>
<name>A0A0V1FLS6_TRIPS</name>
<comment type="caution">
    <text evidence="1">The sequence shown here is derived from an EMBL/GenBank/DDBJ whole genome shotgun (WGS) entry which is preliminary data.</text>
</comment>
<dbReference type="Proteomes" id="UP000054995">
    <property type="component" value="Unassembled WGS sequence"/>
</dbReference>
<protein>
    <submittedName>
        <fullName evidence="1">Uncharacterized protein</fullName>
    </submittedName>
</protein>
<accession>A0A0V1FLS6</accession>
<evidence type="ECO:0000313" key="2">
    <source>
        <dbReference type="Proteomes" id="UP000054995"/>
    </source>
</evidence>
<proteinExistence type="predicted"/>
<sequence length="38" mass="4651">LLSRSPLIIRRTALIAIRKSFCYLLPRRFQCFRIMHIF</sequence>
<feature type="non-terminal residue" evidence="1">
    <location>
        <position position="1"/>
    </location>
</feature>
<dbReference type="EMBL" id="JYDT01000063">
    <property type="protein sequence ID" value="KRY86992.1"/>
    <property type="molecule type" value="Genomic_DNA"/>
</dbReference>
<feature type="non-terminal residue" evidence="1">
    <location>
        <position position="38"/>
    </location>
</feature>
<evidence type="ECO:0000313" key="1">
    <source>
        <dbReference type="EMBL" id="KRY86992.1"/>
    </source>
</evidence>
<keyword evidence="2" id="KW-1185">Reference proteome</keyword>